<evidence type="ECO:0000313" key="2">
    <source>
        <dbReference type="Proteomes" id="UP001156882"/>
    </source>
</evidence>
<gene>
    <name evidence="1" type="ORF">GCM10007874_28290</name>
</gene>
<reference evidence="2" key="1">
    <citation type="journal article" date="2019" name="Int. J. Syst. Evol. Microbiol.">
        <title>The Global Catalogue of Microorganisms (GCM) 10K type strain sequencing project: providing services to taxonomists for standard genome sequencing and annotation.</title>
        <authorList>
            <consortium name="The Broad Institute Genomics Platform"/>
            <consortium name="The Broad Institute Genome Sequencing Center for Infectious Disease"/>
            <person name="Wu L."/>
            <person name="Ma J."/>
        </authorList>
    </citation>
    <scope>NUCLEOTIDE SEQUENCE [LARGE SCALE GENOMIC DNA]</scope>
    <source>
        <strain evidence="2">NBRC 101365</strain>
    </source>
</reference>
<comment type="caution">
    <text evidence="1">The sequence shown here is derived from an EMBL/GenBank/DDBJ whole genome shotgun (WGS) entry which is preliminary data.</text>
</comment>
<name>A0ABQ6CNL8_9HYPH</name>
<accession>A0ABQ6CNL8</accession>
<proteinExistence type="predicted"/>
<protein>
    <recommendedName>
        <fullName evidence="3">Purine NTPase</fullName>
    </recommendedName>
</protein>
<sequence>MPDPALPSESIIALANGVGDLCTFRELGDLTLVCNDEPITGISFEQQPQRDIARDCIDWAVKTGILTNFIACVLYSKSKDPGFPPFQALVKTVLPGALDAAPSVQPQVYAVVSGISHLEELMKRDEVRGQLAASRDKLTSITQSINLLVIYKTLHDTLHRLQTTQTRTLLQAALTSVDDQISSEMIAAYIGATNRAVTDIRGLITVPEKAMLLNGFDQSWIDILKQSASKCQDGLDNGLPARIRIALRSIAIILSEQSPLLNKYIFNSANRLPFADLAAALGSVSGLDKLYAGALDPAIAAITELRKNLIDRVTAHDRLQTVEQNLSILAECLDDSADLILGQMAELWPETRSSALSTNGLDLGPATYVIDRKDSDRVDGCLLDIERMQSDPALAAKVPDQVKALKRAFFIFQSKVGSHFFEVDSKLKSDFDSTAQISNRLQAVVGALP</sequence>
<organism evidence="1 2">
    <name type="scientific">Labrys miyagiensis</name>
    <dbReference type="NCBI Taxonomy" id="346912"/>
    <lineage>
        <taxon>Bacteria</taxon>
        <taxon>Pseudomonadati</taxon>
        <taxon>Pseudomonadota</taxon>
        <taxon>Alphaproteobacteria</taxon>
        <taxon>Hyphomicrobiales</taxon>
        <taxon>Xanthobacteraceae</taxon>
        <taxon>Labrys</taxon>
    </lineage>
</organism>
<dbReference type="EMBL" id="BSPC01000024">
    <property type="protein sequence ID" value="GLS19812.1"/>
    <property type="molecule type" value="Genomic_DNA"/>
</dbReference>
<dbReference type="RefSeq" id="WP_284312841.1">
    <property type="nucleotide sequence ID" value="NZ_BSPC01000024.1"/>
</dbReference>
<dbReference type="Proteomes" id="UP001156882">
    <property type="component" value="Unassembled WGS sequence"/>
</dbReference>
<evidence type="ECO:0000313" key="1">
    <source>
        <dbReference type="EMBL" id="GLS19812.1"/>
    </source>
</evidence>
<keyword evidence="2" id="KW-1185">Reference proteome</keyword>
<evidence type="ECO:0008006" key="3">
    <source>
        <dbReference type="Google" id="ProtNLM"/>
    </source>
</evidence>